<dbReference type="Pfam" id="PF04542">
    <property type="entry name" value="Sigma70_r2"/>
    <property type="match status" value="1"/>
</dbReference>
<evidence type="ECO:0000313" key="8">
    <source>
        <dbReference type="EMBL" id="MFD2673426.1"/>
    </source>
</evidence>
<dbReference type="EMBL" id="JBHUMM010000044">
    <property type="protein sequence ID" value="MFD2673426.1"/>
    <property type="molecule type" value="Genomic_DNA"/>
</dbReference>
<keyword evidence="3 6" id="KW-0731">Sigma factor</keyword>
<dbReference type="InterPro" id="IPR007627">
    <property type="entry name" value="RNA_pol_sigma70_r2"/>
</dbReference>
<organism evidence="8 9">
    <name type="scientific">Marinicrinis sediminis</name>
    <dbReference type="NCBI Taxonomy" id="1652465"/>
    <lineage>
        <taxon>Bacteria</taxon>
        <taxon>Bacillati</taxon>
        <taxon>Bacillota</taxon>
        <taxon>Bacilli</taxon>
        <taxon>Bacillales</taxon>
        <taxon>Paenibacillaceae</taxon>
    </lineage>
</organism>
<evidence type="ECO:0000256" key="1">
    <source>
        <dbReference type="ARBA" id="ARBA00022490"/>
    </source>
</evidence>
<dbReference type="SUPFAM" id="SSF88946">
    <property type="entry name" value="Sigma2 domain of RNA polymerase sigma factors"/>
    <property type="match status" value="1"/>
</dbReference>
<keyword evidence="6" id="KW-0346">Stress response</keyword>
<comment type="subcellular location">
    <subcellularLocation>
        <location evidence="6">Cytoplasm</location>
    </subcellularLocation>
</comment>
<comment type="subunit">
    <text evidence="6">Interacts with RsgI.</text>
</comment>
<evidence type="ECO:0000256" key="5">
    <source>
        <dbReference type="ARBA" id="ARBA00023163"/>
    </source>
</evidence>
<dbReference type="HAMAP" id="MF_02064">
    <property type="entry name" value="Sigma70_SigI"/>
    <property type="match status" value="1"/>
</dbReference>
<comment type="function">
    <text evidence="6">Sigma factors are initiation factors that promote the attachment of RNA polymerase to specific initiation sites and are then released.</text>
</comment>
<dbReference type="PANTHER" id="PTHR30385">
    <property type="entry name" value="SIGMA FACTOR F FLAGELLAR"/>
    <property type="match status" value="1"/>
</dbReference>
<feature type="short sequence motif" description="Polymerase core binding" evidence="6">
    <location>
        <begin position="48"/>
        <end position="61"/>
    </location>
</feature>
<dbReference type="RefSeq" id="WP_379931016.1">
    <property type="nucleotide sequence ID" value="NZ_JBHUMM010000044.1"/>
</dbReference>
<keyword evidence="4 6" id="KW-0238">DNA-binding</keyword>
<comment type="caution">
    <text evidence="8">The sequence shown here is derived from an EMBL/GenBank/DDBJ whole genome shotgun (WGS) entry which is preliminary data.</text>
</comment>
<feature type="DNA-binding region" description="H-T-H motif" evidence="6">
    <location>
        <begin position="191"/>
        <end position="210"/>
    </location>
</feature>
<sequence length="241" mass="28666">MEPYIADMLRKAKNGSADHRHTMIEHYRPFIIRVTSHLCKRHIAWQDDEASIGLIAFNEAIDRYQFQGGRSFESYCYLTIQSRLIDEFRKQKKYRELHSLTMENDNEYELSEAELQSSMDIYMRSHTAEQLAYELQRYDEVLQQYGIDLEELESCSPDHKDTRMKLIQMAKAFMQYPDLLQKLTLKKRLPIKEMLVYSDVSRKTLERNRKYLIALIVMYSSDEFSHIRHAVSIGERKEGSM</sequence>
<dbReference type="PIRSF" id="PIRSF038953">
    <property type="entry name" value="SigI"/>
    <property type="match status" value="1"/>
</dbReference>
<gene>
    <name evidence="6 8" type="primary">sigI</name>
    <name evidence="8" type="ORF">ACFSUC_17910</name>
</gene>
<dbReference type="Gene3D" id="1.10.1740.10">
    <property type="match status" value="1"/>
</dbReference>
<dbReference type="NCBIfam" id="TIGR02895">
    <property type="entry name" value="spore_sigI"/>
    <property type="match status" value="1"/>
</dbReference>
<keyword evidence="9" id="KW-1185">Reference proteome</keyword>
<evidence type="ECO:0000259" key="7">
    <source>
        <dbReference type="Pfam" id="PF04542"/>
    </source>
</evidence>
<keyword evidence="2 6" id="KW-0805">Transcription regulation</keyword>
<keyword evidence="1 6" id="KW-0963">Cytoplasm</keyword>
<proteinExistence type="inferred from homology"/>
<accession>A0ABW5RED9</accession>
<feature type="domain" description="RNA polymerase sigma-70 region 2" evidence="7">
    <location>
        <begin position="23"/>
        <end position="93"/>
    </location>
</feature>
<dbReference type="PANTHER" id="PTHR30385:SF6">
    <property type="entry name" value="RNA POLYMERASE SIGMA FACTOR SIGI"/>
    <property type="match status" value="1"/>
</dbReference>
<dbReference type="InterPro" id="IPR014244">
    <property type="entry name" value="RNA_pol_sigma-I"/>
</dbReference>
<keyword evidence="5 6" id="KW-0804">Transcription</keyword>
<evidence type="ECO:0000256" key="2">
    <source>
        <dbReference type="ARBA" id="ARBA00023015"/>
    </source>
</evidence>
<comment type="similarity">
    <text evidence="6">Belongs to the sigma-70 factor family. SigI subfamily.</text>
</comment>
<dbReference type="Proteomes" id="UP001597497">
    <property type="component" value="Unassembled WGS sequence"/>
</dbReference>
<evidence type="ECO:0000256" key="4">
    <source>
        <dbReference type="ARBA" id="ARBA00023125"/>
    </source>
</evidence>
<evidence type="ECO:0000256" key="3">
    <source>
        <dbReference type="ARBA" id="ARBA00023082"/>
    </source>
</evidence>
<name>A0ABW5RED9_9BACL</name>
<comment type="activity regulation">
    <text evidence="6">Negatively regulated by the anti-sigma-I factor RsgI.</text>
</comment>
<reference evidence="9" key="1">
    <citation type="journal article" date="2019" name="Int. J. Syst. Evol. Microbiol.">
        <title>The Global Catalogue of Microorganisms (GCM) 10K type strain sequencing project: providing services to taxonomists for standard genome sequencing and annotation.</title>
        <authorList>
            <consortium name="The Broad Institute Genomics Platform"/>
            <consortium name="The Broad Institute Genome Sequencing Center for Infectious Disease"/>
            <person name="Wu L."/>
            <person name="Ma J."/>
        </authorList>
    </citation>
    <scope>NUCLEOTIDE SEQUENCE [LARGE SCALE GENOMIC DNA]</scope>
    <source>
        <strain evidence="9">KCTC 33676</strain>
    </source>
</reference>
<protein>
    <recommendedName>
        <fullName evidence="6">RNA polymerase sigma factor SigI</fullName>
    </recommendedName>
</protein>
<dbReference type="InterPro" id="IPR013325">
    <property type="entry name" value="RNA_pol_sigma_r2"/>
</dbReference>
<evidence type="ECO:0000256" key="6">
    <source>
        <dbReference type="HAMAP-Rule" id="MF_02064"/>
    </source>
</evidence>
<evidence type="ECO:0000313" key="9">
    <source>
        <dbReference type="Proteomes" id="UP001597497"/>
    </source>
</evidence>